<evidence type="ECO:0000256" key="4">
    <source>
        <dbReference type="ARBA" id="ARBA00022448"/>
    </source>
</evidence>
<reference evidence="15" key="1">
    <citation type="submission" date="2019-11" db="EMBL/GenBank/DDBJ databases">
        <authorList>
            <person name="Liu Y."/>
            <person name="Hou J."/>
            <person name="Li T.-Q."/>
            <person name="Guan C.-H."/>
            <person name="Wu X."/>
            <person name="Wu H.-Z."/>
            <person name="Ling F."/>
            <person name="Zhang R."/>
            <person name="Shi X.-G."/>
            <person name="Ren J.-P."/>
            <person name="Chen E.-F."/>
            <person name="Sun J.-M."/>
        </authorList>
    </citation>
    <scope>NUCLEOTIDE SEQUENCE</scope>
    <source>
        <strain evidence="15">Adult_tree_wgs_1</strain>
        <tissue evidence="15">Leaves</tissue>
    </source>
</reference>
<dbReference type="GO" id="GO:0016558">
    <property type="term" value="P:protein import into peroxisome matrix"/>
    <property type="evidence" value="ECO:0007669"/>
    <property type="project" value="InterPro"/>
</dbReference>
<keyword evidence="4" id="KW-0813">Transport</keyword>
<evidence type="ECO:0000256" key="9">
    <source>
        <dbReference type="ARBA" id="ARBA00022786"/>
    </source>
</evidence>
<accession>A0A834G545</accession>
<evidence type="ECO:0000256" key="1">
    <source>
        <dbReference type="ARBA" id="ARBA00004585"/>
    </source>
</evidence>
<protein>
    <submittedName>
        <fullName evidence="15">Uncharacterized protein</fullName>
    </submittedName>
</protein>
<evidence type="ECO:0000256" key="13">
    <source>
        <dbReference type="ARBA" id="ARBA00023136"/>
    </source>
</evidence>
<dbReference type="AlphaFoldDB" id="A0A834G545"/>
<dbReference type="GO" id="GO:0016740">
    <property type="term" value="F:transferase activity"/>
    <property type="evidence" value="ECO:0007669"/>
    <property type="project" value="UniProtKB-KW"/>
</dbReference>
<keyword evidence="13" id="KW-0472">Membrane</keyword>
<keyword evidence="16" id="KW-1185">Reference proteome</keyword>
<dbReference type="PANTHER" id="PTHR48178:SF1">
    <property type="entry name" value="PEROXISOME BIOGENESIS FACTOR 2"/>
    <property type="match status" value="1"/>
</dbReference>
<dbReference type="OrthoDB" id="1690505at2759"/>
<keyword evidence="9" id="KW-0833">Ubl conjugation pathway</keyword>
<evidence type="ECO:0000256" key="3">
    <source>
        <dbReference type="ARBA" id="ARBA00008704"/>
    </source>
</evidence>
<keyword evidence="11" id="KW-0653">Protein transport</keyword>
<name>A0A834G545_RHOSS</name>
<keyword evidence="8" id="KW-0863">Zinc-finger</keyword>
<comment type="subcellular location">
    <subcellularLocation>
        <location evidence="1">Peroxisome membrane</location>
        <topology evidence="1">Multi-pass membrane protein</topology>
    </subcellularLocation>
</comment>
<dbReference type="EMBL" id="WJXA01000012">
    <property type="protein sequence ID" value="KAF7124898.1"/>
    <property type="molecule type" value="Genomic_DNA"/>
</dbReference>
<keyword evidence="12" id="KW-1133">Transmembrane helix</keyword>
<proteinExistence type="inferred from homology"/>
<keyword evidence="7" id="KW-0479">Metal-binding</keyword>
<evidence type="ECO:0000256" key="14">
    <source>
        <dbReference type="ARBA" id="ARBA00023140"/>
    </source>
</evidence>
<comment type="caution">
    <text evidence="15">The sequence shown here is derived from an EMBL/GenBank/DDBJ whole genome shotgun (WGS) entry which is preliminary data.</text>
</comment>
<keyword evidence="14" id="KW-0576">Peroxisome</keyword>
<evidence type="ECO:0000256" key="2">
    <source>
        <dbReference type="ARBA" id="ARBA00004906"/>
    </source>
</evidence>
<comment type="similarity">
    <text evidence="3">Belongs to the pex2/pex10/pex12 family.</text>
</comment>
<evidence type="ECO:0000256" key="12">
    <source>
        <dbReference type="ARBA" id="ARBA00022989"/>
    </source>
</evidence>
<evidence type="ECO:0000256" key="6">
    <source>
        <dbReference type="ARBA" id="ARBA00022692"/>
    </source>
</evidence>
<evidence type="ECO:0000256" key="7">
    <source>
        <dbReference type="ARBA" id="ARBA00022723"/>
    </source>
</evidence>
<gene>
    <name evidence="15" type="ORF">RHSIM_Rhsim12G0105800</name>
</gene>
<dbReference type="Proteomes" id="UP000626092">
    <property type="component" value="Unassembled WGS sequence"/>
</dbReference>
<keyword evidence="5" id="KW-0808">Transferase</keyword>
<keyword evidence="10" id="KW-0862">Zinc</keyword>
<evidence type="ECO:0000313" key="15">
    <source>
        <dbReference type="EMBL" id="KAF7124898.1"/>
    </source>
</evidence>
<sequence>MKAMGGSLGAYTKNTMKVQSLLQTTAKLMRYPSARHIAGSVNSGVFLIAGKFLPPHKTCPHISFNSQDNSFNRFENIRKGLPFQKNSMFNSKPTPDIIMNMKRITEQGDEITFKSKVSSFGAQPSCIAELQIGDKEQKKVTILFHILSQLTTSFVLLHQMSMDLNSLLVRNCGTVLPLLVVNTSGLVYNHFLRTGDSEQRSVARRAWTLIQRIEGIYKAASFGNLLIFLYTGRSKEKIERQLHHTSGRSAIITKTPPQPQDGKTMAMAQIHPCY</sequence>
<evidence type="ECO:0000313" key="16">
    <source>
        <dbReference type="Proteomes" id="UP000626092"/>
    </source>
</evidence>
<evidence type="ECO:0000256" key="11">
    <source>
        <dbReference type="ARBA" id="ARBA00022927"/>
    </source>
</evidence>
<dbReference type="GO" id="GO:0005778">
    <property type="term" value="C:peroxisomal membrane"/>
    <property type="evidence" value="ECO:0007669"/>
    <property type="project" value="UniProtKB-SubCell"/>
</dbReference>
<evidence type="ECO:0000256" key="10">
    <source>
        <dbReference type="ARBA" id="ARBA00022833"/>
    </source>
</evidence>
<evidence type="ECO:0000256" key="5">
    <source>
        <dbReference type="ARBA" id="ARBA00022679"/>
    </source>
</evidence>
<dbReference type="PANTHER" id="PTHR48178">
    <property type="entry name" value="PEROXISOME BIOGENESIS FACTOR 2"/>
    <property type="match status" value="1"/>
</dbReference>
<dbReference type="InterPro" id="IPR025654">
    <property type="entry name" value="PEX2/10"/>
</dbReference>
<organism evidence="15 16">
    <name type="scientific">Rhododendron simsii</name>
    <name type="common">Sims's rhododendron</name>
    <dbReference type="NCBI Taxonomy" id="118357"/>
    <lineage>
        <taxon>Eukaryota</taxon>
        <taxon>Viridiplantae</taxon>
        <taxon>Streptophyta</taxon>
        <taxon>Embryophyta</taxon>
        <taxon>Tracheophyta</taxon>
        <taxon>Spermatophyta</taxon>
        <taxon>Magnoliopsida</taxon>
        <taxon>eudicotyledons</taxon>
        <taxon>Gunneridae</taxon>
        <taxon>Pentapetalae</taxon>
        <taxon>asterids</taxon>
        <taxon>Ericales</taxon>
        <taxon>Ericaceae</taxon>
        <taxon>Ericoideae</taxon>
        <taxon>Rhodoreae</taxon>
        <taxon>Rhododendron</taxon>
    </lineage>
</organism>
<evidence type="ECO:0000256" key="8">
    <source>
        <dbReference type="ARBA" id="ARBA00022771"/>
    </source>
</evidence>
<dbReference type="GO" id="GO:0008270">
    <property type="term" value="F:zinc ion binding"/>
    <property type="evidence" value="ECO:0007669"/>
    <property type="project" value="UniProtKB-KW"/>
</dbReference>
<comment type="pathway">
    <text evidence="2">Protein modification; protein ubiquitination.</text>
</comment>
<keyword evidence="6" id="KW-0812">Transmembrane</keyword>